<dbReference type="SUPFAM" id="SSF53335">
    <property type="entry name" value="S-adenosyl-L-methionine-dependent methyltransferases"/>
    <property type="match status" value="1"/>
</dbReference>
<sequence length="357" mass="40862">MEKEIESFHLKINNTNRGGVFFSGKKEDVIQFAIHTKFASRVNLQLLHDNALNYDEFYTKATDLPWERYIGPNVSFRIDAETKDKLKNSEFTMHRMKDAILDCLRSKKVPLPEIEKRMADITIVVRSHTDRFSIELSLSGDAVGRRGYRLHAGSAPVREPIAQAMLEMSDWKEGETLVDPMCGSGTVLIEAALRERLYGEINRFLFAESPVFQILFPTYVFSERKKENPTTPNLFGFDIDPEAIRIAKENAYEAGVEDFIKFEVGNCLELKNSFGSKGHLVTNPPYGDRIGKPIDDLREMYFQFGRILKNEFGGWKFTVLCADFSLLGKFGLKENKHISLKHANLKAKIVDYELKSR</sequence>
<dbReference type="EMBL" id="RQFU01000019">
    <property type="protein sequence ID" value="TGL18724.1"/>
    <property type="molecule type" value="Genomic_DNA"/>
</dbReference>
<keyword evidence="3" id="KW-0694">RNA-binding</keyword>
<dbReference type="PROSITE" id="PS01261">
    <property type="entry name" value="UPF0020"/>
    <property type="match status" value="1"/>
</dbReference>
<dbReference type="GO" id="GO:0008168">
    <property type="term" value="F:methyltransferase activity"/>
    <property type="evidence" value="ECO:0007669"/>
    <property type="project" value="UniProtKB-KW"/>
</dbReference>
<evidence type="ECO:0000256" key="3">
    <source>
        <dbReference type="PROSITE-ProRule" id="PRU00529"/>
    </source>
</evidence>
<dbReference type="InterPro" id="IPR029063">
    <property type="entry name" value="SAM-dependent_MTases_sf"/>
</dbReference>
<dbReference type="Proteomes" id="UP000298200">
    <property type="component" value="Unassembled WGS sequence"/>
</dbReference>
<gene>
    <name evidence="5" type="ORF">EHQ46_12865</name>
</gene>
<dbReference type="PANTHER" id="PTHR47313:SF1">
    <property type="entry name" value="RIBOSOMAL RNA LARGE SUBUNIT METHYLTRANSFERASE K_L"/>
    <property type="match status" value="1"/>
</dbReference>
<protein>
    <submittedName>
        <fullName evidence="5">RNA methyltransferase</fullName>
    </submittedName>
</protein>
<proteinExistence type="predicted"/>
<dbReference type="GO" id="GO:0032259">
    <property type="term" value="P:methylation"/>
    <property type="evidence" value="ECO:0007669"/>
    <property type="project" value="UniProtKB-KW"/>
</dbReference>
<keyword evidence="2" id="KW-0808">Transferase</keyword>
<dbReference type="CDD" id="cd11715">
    <property type="entry name" value="THUMP_AdoMetMT"/>
    <property type="match status" value="1"/>
</dbReference>
<evidence type="ECO:0000313" key="5">
    <source>
        <dbReference type="EMBL" id="TGL18724.1"/>
    </source>
</evidence>
<dbReference type="Gene3D" id="3.40.50.150">
    <property type="entry name" value="Vaccinia Virus protein VP39"/>
    <property type="match status" value="1"/>
</dbReference>
<comment type="caution">
    <text evidence="5">The sequence shown here is derived from an EMBL/GenBank/DDBJ whole genome shotgun (WGS) entry which is preliminary data.</text>
</comment>
<evidence type="ECO:0000256" key="2">
    <source>
        <dbReference type="ARBA" id="ARBA00022679"/>
    </source>
</evidence>
<organism evidence="5 6">
    <name type="scientific">Leptospira yanagawae</name>
    <dbReference type="NCBI Taxonomy" id="293069"/>
    <lineage>
        <taxon>Bacteria</taxon>
        <taxon>Pseudomonadati</taxon>
        <taxon>Spirochaetota</taxon>
        <taxon>Spirochaetia</taxon>
        <taxon>Leptospirales</taxon>
        <taxon>Leptospiraceae</taxon>
        <taxon>Leptospira</taxon>
    </lineage>
</organism>
<dbReference type="PANTHER" id="PTHR47313">
    <property type="entry name" value="RIBOSOMAL RNA LARGE SUBUNIT METHYLTRANSFERASE K/L"/>
    <property type="match status" value="1"/>
</dbReference>
<dbReference type="InterPro" id="IPR053943">
    <property type="entry name" value="RlmKL-like_Mtase_CS"/>
</dbReference>
<accession>A0ABY2LY90</accession>
<dbReference type="InterPro" id="IPR004114">
    <property type="entry name" value="THUMP_dom"/>
</dbReference>
<dbReference type="PROSITE" id="PS51165">
    <property type="entry name" value="THUMP"/>
    <property type="match status" value="1"/>
</dbReference>
<dbReference type="Gene3D" id="3.30.2130.30">
    <property type="match status" value="1"/>
</dbReference>
<dbReference type="SMART" id="SM00981">
    <property type="entry name" value="THUMP"/>
    <property type="match status" value="1"/>
</dbReference>
<keyword evidence="1 5" id="KW-0489">Methyltransferase</keyword>
<dbReference type="InterPro" id="IPR000241">
    <property type="entry name" value="RlmKL-like_Mtase"/>
</dbReference>
<evidence type="ECO:0000313" key="6">
    <source>
        <dbReference type="Proteomes" id="UP000298200"/>
    </source>
</evidence>
<evidence type="ECO:0000259" key="4">
    <source>
        <dbReference type="PROSITE" id="PS51165"/>
    </source>
</evidence>
<reference evidence="6" key="1">
    <citation type="journal article" date="2019" name="PLoS Negl. Trop. Dis.">
        <title>Revisiting the worldwide diversity of Leptospira species in the environment.</title>
        <authorList>
            <person name="Vincent A.T."/>
            <person name="Schiettekatte O."/>
            <person name="Bourhy P."/>
            <person name="Veyrier F.J."/>
            <person name="Picardeau M."/>
        </authorList>
    </citation>
    <scope>NUCLEOTIDE SEQUENCE [LARGE SCALE GENOMIC DNA]</scope>
    <source>
        <strain evidence="6">201800272</strain>
    </source>
</reference>
<feature type="domain" description="THUMP" evidence="4">
    <location>
        <begin position="28"/>
        <end position="138"/>
    </location>
</feature>
<name>A0ABY2LY90_9LEPT</name>
<dbReference type="Pfam" id="PF01170">
    <property type="entry name" value="UPF0020"/>
    <property type="match status" value="1"/>
</dbReference>
<evidence type="ECO:0000256" key="1">
    <source>
        <dbReference type="ARBA" id="ARBA00022603"/>
    </source>
</evidence>
<dbReference type="Pfam" id="PF02926">
    <property type="entry name" value="THUMP"/>
    <property type="match status" value="1"/>
</dbReference>
<keyword evidence="6" id="KW-1185">Reference proteome</keyword>